<feature type="domain" description="Methyltransferase small" evidence="6">
    <location>
        <begin position="109"/>
        <end position="196"/>
    </location>
</feature>
<dbReference type="PROSITE" id="PS00092">
    <property type="entry name" value="N6_MTASE"/>
    <property type="match status" value="1"/>
</dbReference>
<name>A0A6I6MV78_9CAUL</name>
<feature type="binding site" evidence="5">
    <location>
        <begin position="188"/>
        <end position="191"/>
    </location>
    <ligand>
        <name>substrate</name>
    </ligand>
</feature>
<dbReference type="InterPro" id="IPR002052">
    <property type="entry name" value="DNA_methylase_N6_adenine_CS"/>
</dbReference>
<evidence type="ECO:0000313" key="8">
    <source>
        <dbReference type="EMBL" id="QGZ95083.1"/>
    </source>
</evidence>
<dbReference type="SUPFAM" id="SSF53335">
    <property type="entry name" value="S-adenosyl-L-methionine-dependent methyltransferases"/>
    <property type="match status" value="1"/>
</dbReference>
<dbReference type="RefSeq" id="WP_158765972.1">
    <property type="nucleotide sequence ID" value="NZ_CP047045.1"/>
</dbReference>
<gene>
    <name evidence="8" type="primary">prmC_2</name>
    <name evidence="5" type="synonym">prmC</name>
    <name evidence="8" type="ORF">DSM104635_01924</name>
</gene>
<dbReference type="Pfam" id="PF05175">
    <property type="entry name" value="MTS"/>
    <property type="match status" value="1"/>
</dbReference>
<reference evidence="9" key="1">
    <citation type="submission" date="2019-12" db="EMBL/GenBank/DDBJ databases">
        <title>Complete genome of Terracaulis silvestris 0127_4.</title>
        <authorList>
            <person name="Vieira S."/>
            <person name="Riedel T."/>
            <person name="Sproer C."/>
            <person name="Pascual J."/>
            <person name="Boedeker C."/>
            <person name="Overmann J."/>
        </authorList>
    </citation>
    <scope>NUCLEOTIDE SEQUENCE [LARGE SCALE GENOMIC DNA]</scope>
    <source>
        <strain evidence="9">0127_4</strain>
    </source>
</reference>
<dbReference type="EMBL" id="CP047045">
    <property type="protein sequence ID" value="QGZ95083.1"/>
    <property type="molecule type" value="Genomic_DNA"/>
</dbReference>
<dbReference type="GO" id="GO:0102559">
    <property type="term" value="F:peptide chain release factor N(5)-glutamine methyltransferase activity"/>
    <property type="evidence" value="ECO:0007669"/>
    <property type="project" value="UniProtKB-EC"/>
</dbReference>
<dbReference type="PANTHER" id="PTHR18895">
    <property type="entry name" value="HEMK METHYLTRANSFERASE"/>
    <property type="match status" value="1"/>
</dbReference>
<dbReference type="AlphaFoldDB" id="A0A6I6MV78"/>
<evidence type="ECO:0000256" key="2">
    <source>
        <dbReference type="ARBA" id="ARBA00022679"/>
    </source>
</evidence>
<evidence type="ECO:0000313" key="9">
    <source>
        <dbReference type="Proteomes" id="UP000431269"/>
    </source>
</evidence>
<evidence type="ECO:0000259" key="7">
    <source>
        <dbReference type="Pfam" id="PF17827"/>
    </source>
</evidence>
<dbReference type="GO" id="GO:0032259">
    <property type="term" value="P:methylation"/>
    <property type="evidence" value="ECO:0007669"/>
    <property type="project" value="UniProtKB-KW"/>
</dbReference>
<dbReference type="Proteomes" id="UP000431269">
    <property type="component" value="Chromosome"/>
</dbReference>
<keyword evidence="1 5" id="KW-0489">Methyltransferase</keyword>
<feature type="binding site" evidence="5">
    <location>
        <position position="174"/>
    </location>
    <ligand>
        <name>S-adenosyl-L-methionine</name>
        <dbReference type="ChEBI" id="CHEBI:59789"/>
    </ligand>
</feature>
<evidence type="ECO:0000256" key="4">
    <source>
        <dbReference type="ARBA" id="ARBA00048391"/>
    </source>
</evidence>
<dbReference type="InterPro" id="IPR050320">
    <property type="entry name" value="N5-glutamine_MTase"/>
</dbReference>
<sequence>MSTALVTLWTDVKRRLEAAGVDTPVFDARLLVEAGASVSRLDIVTDPRRVLSDEQVAAVDALTRRREAREPVAHIIGRRHFWTIELAVTPDVLIPRPETELLVESAIHVLTPDQPASVLDLGVGSGAILFAILKERPHAIGVGIDVSGDALGIARLNADALGLSDRVDLRVSDWASDVEGQFDLVVSNPPYIPSKDIDTLEPEVARFEPRLALDGGADGLNAYRAIVAALPRLLKPEGTFALEVGIGQAEDVRALAEAAGLSTGPAKRDLAGIPRVVNGWRAA</sequence>
<dbReference type="InterPro" id="IPR040758">
    <property type="entry name" value="PrmC_N"/>
</dbReference>
<dbReference type="InterPro" id="IPR007848">
    <property type="entry name" value="Small_mtfrase_dom"/>
</dbReference>
<dbReference type="InterPro" id="IPR029063">
    <property type="entry name" value="SAM-dependent_MTases_sf"/>
</dbReference>
<dbReference type="NCBIfam" id="TIGR00536">
    <property type="entry name" value="hemK_fam"/>
    <property type="match status" value="1"/>
</dbReference>
<feature type="domain" description="Release factor glutamine methyltransferase N-terminal" evidence="7">
    <location>
        <begin position="9"/>
        <end position="77"/>
    </location>
</feature>
<organism evidence="8 9">
    <name type="scientific">Terricaulis silvestris</name>
    <dbReference type="NCBI Taxonomy" id="2686094"/>
    <lineage>
        <taxon>Bacteria</taxon>
        <taxon>Pseudomonadati</taxon>
        <taxon>Pseudomonadota</taxon>
        <taxon>Alphaproteobacteria</taxon>
        <taxon>Caulobacterales</taxon>
        <taxon>Caulobacteraceae</taxon>
        <taxon>Terricaulis</taxon>
    </lineage>
</organism>
<keyword evidence="2 5" id="KW-0808">Transferase</keyword>
<accession>A0A6I6MV78</accession>
<evidence type="ECO:0000256" key="3">
    <source>
        <dbReference type="ARBA" id="ARBA00022691"/>
    </source>
</evidence>
<evidence type="ECO:0000259" key="6">
    <source>
        <dbReference type="Pfam" id="PF05175"/>
    </source>
</evidence>
<dbReference type="KEGG" id="tsv:DSM104635_01924"/>
<dbReference type="Pfam" id="PF17827">
    <property type="entry name" value="PrmC_N"/>
    <property type="match status" value="1"/>
</dbReference>
<proteinExistence type="inferred from homology"/>
<comment type="similarity">
    <text evidence="5">Belongs to the protein N5-glutamine methyltransferase family. PrmC subfamily.</text>
</comment>
<feature type="binding site" evidence="5">
    <location>
        <position position="188"/>
    </location>
    <ligand>
        <name>S-adenosyl-L-methionine</name>
        <dbReference type="ChEBI" id="CHEBI:59789"/>
    </ligand>
</feature>
<evidence type="ECO:0000256" key="5">
    <source>
        <dbReference type="HAMAP-Rule" id="MF_02126"/>
    </source>
</evidence>
<dbReference type="InterPro" id="IPR019874">
    <property type="entry name" value="RF_methyltr_PrmC"/>
</dbReference>
<dbReference type="PANTHER" id="PTHR18895:SF74">
    <property type="entry name" value="MTRF1L RELEASE FACTOR GLUTAMINE METHYLTRANSFERASE"/>
    <property type="match status" value="1"/>
</dbReference>
<comment type="function">
    <text evidence="5">Methylates the class 1 translation termination release factors RF1/PrfA and RF2/PrfB on the glutamine residue of the universally conserved GGQ motif.</text>
</comment>
<dbReference type="NCBIfam" id="TIGR03534">
    <property type="entry name" value="RF_mod_PrmC"/>
    <property type="match status" value="1"/>
</dbReference>
<dbReference type="CDD" id="cd02440">
    <property type="entry name" value="AdoMet_MTases"/>
    <property type="match status" value="1"/>
</dbReference>
<feature type="binding site" evidence="5">
    <location>
        <begin position="122"/>
        <end position="126"/>
    </location>
    <ligand>
        <name>S-adenosyl-L-methionine</name>
        <dbReference type="ChEBI" id="CHEBI:59789"/>
    </ligand>
</feature>
<dbReference type="InterPro" id="IPR004556">
    <property type="entry name" value="HemK-like"/>
</dbReference>
<dbReference type="PRINTS" id="PR00507">
    <property type="entry name" value="N12N6MTFRASE"/>
</dbReference>
<comment type="catalytic activity">
    <reaction evidence="4 5">
        <text>L-glutaminyl-[peptide chain release factor] + S-adenosyl-L-methionine = N(5)-methyl-L-glutaminyl-[peptide chain release factor] + S-adenosyl-L-homocysteine + H(+)</text>
        <dbReference type="Rhea" id="RHEA:42896"/>
        <dbReference type="Rhea" id="RHEA-COMP:10271"/>
        <dbReference type="Rhea" id="RHEA-COMP:10272"/>
        <dbReference type="ChEBI" id="CHEBI:15378"/>
        <dbReference type="ChEBI" id="CHEBI:30011"/>
        <dbReference type="ChEBI" id="CHEBI:57856"/>
        <dbReference type="ChEBI" id="CHEBI:59789"/>
        <dbReference type="ChEBI" id="CHEBI:61891"/>
        <dbReference type="EC" id="2.1.1.297"/>
    </reaction>
</comment>
<keyword evidence="9" id="KW-1185">Reference proteome</keyword>
<dbReference type="GO" id="GO:0003676">
    <property type="term" value="F:nucleic acid binding"/>
    <property type="evidence" value="ECO:0007669"/>
    <property type="project" value="InterPro"/>
</dbReference>
<feature type="binding site" evidence="5">
    <location>
        <position position="145"/>
    </location>
    <ligand>
        <name>S-adenosyl-L-methionine</name>
        <dbReference type="ChEBI" id="CHEBI:59789"/>
    </ligand>
</feature>
<dbReference type="HAMAP" id="MF_02126">
    <property type="entry name" value="RF_methyltr_PrmC"/>
    <property type="match status" value="1"/>
</dbReference>
<protein>
    <recommendedName>
        <fullName evidence="5">Release factor glutamine methyltransferase</fullName>
        <shortName evidence="5">RF MTase</shortName>
        <ecNumber evidence="5">2.1.1.297</ecNumber>
    </recommendedName>
    <alternativeName>
        <fullName evidence="5">N5-glutamine methyltransferase PrmC</fullName>
    </alternativeName>
    <alternativeName>
        <fullName evidence="5">Protein-(glutamine-N5) MTase PrmC</fullName>
    </alternativeName>
    <alternativeName>
        <fullName evidence="5">Protein-glutamine N-methyltransferase PrmC</fullName>
    </alternativeName>
</protein>
<evidence type="ECO:0000256" key="1">
    <source>
        <dbReference type="ARBA" id="ARBA00022603"/>
    </source>
</evidence>
<dbReference type="Gene3D" id="1.10.8.10">
    <property type="entry name" value="DNA helicase RuvA subunit, C-terminal domain"/>
    <property type="match status" value="1"/>
</dbReference>
<keyword evidence="3 5" id="KW-0949">S-adenosyl-L-methionine</keyword>
<dbReference type="Gene3D" id="3.40.50.150">
    <property type="entry name" value="Vaccinia Virus protein VP39"/>
    <property type="match status" value="1"/>
</dbReference>
<dbReference type="EC" id="2.1.1.297" evidence="5"/>